<comment type="subcellular location">
    <subcellularLocation>
        <location evidence="2 15 17">Cytoplasm</location>
    </subcellularLocation>
</comment>
<dbReference type="GO" id="GO:0005829">
    <property type="term" value="C:cytosol"/>
    <property type="evidence" value="ECO:0007669"/>
    <property type="project" value="TreeGrafter"/>
</dbReference>
<evidence type="ECO:0000256" key="13">
    <source>
        <dbReference type="ARBA" id="ARBA00033392"/>
    </source>
</evidence>
<evidence type="ECO:0000256" key="11">
    <source>
        <dbReference type="ARBA" id="ARBA00022694"/>
    </source>
</evidence>
<dbReference type="GO" id="GO:0002939">
    <property type="term" value="P:tRNA N1-guanine methylation"/>
    <property type="evidence" value="ECO:0007669"/>
    <property type="project" value="TreeGrafter"/>
</dbReference>
<evidence type="ECO:0000256" key="16">
    <source>
        <dbReference type="PIRSR" id="PIRSR000386-1"/>
    </source>
</evidence>
<dbReference type="PATRIC" id="fig|270498.16.peg.664"/>
<evidence type="ECO:0000313" key="19">
    <source>
        <dbReference type="EMBL" id="KKI49662.1"/>
    </source>
</evidence>
<evidence type="ECO:0000256" key="4">
    <source>
        <dbReference type="ARBA" id="ARBA00011738"/>
    </source>
</evidence>
<gene>
    <name evidence="15" type="primary">trmD</name>
    <name evidence="19" type="ORF">CHK_2884</name>
</gene>
<dbReference type="PANTHER" id="PTHR46417">
    <property type="entry name" value="TRNA (GUANINE-N(1)-)-METHYLTRANSFERASE"/>
    <property type="match status" value="1"/>
</dbReference>
<evidence type="ECO:0000256" key="14">
    <source>
        <dbReference type="ARBA" id="ARBA00047783"/>
    </source>
</evidence>
<comment type="catalytic activity">
    <reaction evidence="14 15 17">
        <text>guanosine(37) in tRNA + S-adenosyl-L-methionine = N(1)-methylguanosine(37) in tRNA + S-adenosyl-L-homocysteine + H(+)</text>
        <dbReference type="Rhea" id="RHEA:36899"/>
        <dbReference type="Rhea" id="RHEA-COMP:10145"/>
        <dbReference type="Rhea" id="RHEA-COMP:10147"/>
        <dbReference type="ChEBI" id="CHEBI:15378"/>
        <dbReference type="ChEBI" id="CHEBI:57856"/>
        <dbReference type="ChEBI" id="CHEBI:59789"/>
        <dbReference type="ChEBI" id="CHEBI:73542"/>
        <dbReference type="ChEBI" id="CHEBI:74269"/>
        <dbReference type="EC" id="2.1.1.228"/>
    </reaction>
</comment>
<dbReference type="InterPro" id="IPR029026">
    <property type="entry name" value="tRNA_m1G_MTases_N"/>
</dbReference>
<proteinExistence type="inferred from homology"/>
<name>A0A0M2NGV5_9FIRM</name>
<accession>A0A0M2NGV5</accession>
<evidence type="ECO:0000256" key="5">
    <source>
        <dbReference type="ARBA" id="ARBA00012807"/>
    </source>
</evidence>
<feature type="binding site" evidence="15 16">
    <location>
        <begin position="123"/>
        <end position="128"/>
    </location>
    <ligand>
        <name>S-adenosyl-L-methionine</name>
        <dbReference type="ChEBI" id="CHEBI:59789"/>
    </ligand>
</feature>
<dbReference type="AlphaFoldDB" id="A0A0M2NGV5"/>
<dbReference type="HAMAP" id="MF_00605">
    <property type="entry name" value="TrmD"/>
    <property type="match status" value="1"/>
</dbReference>
<comment type="subunit">
    <text evidence="4 15 17">Homodimer.</text>
</comment>
<evidence type="ECO:0000256" key="10">
    <source>
        <dbReference type="ARBA" id="ARBA00022691"/>
    </source>
</evidence>
<dbReference type="PIRSF" id="PIRSF000386">
    <property type="entry name" value="tRNA_mtase"/>
    <property type="match status" value="1"/>
</dbReference>
<sequence length="236" mass="26763">MFLGFRGTSLCEKAISKQLIEVNTVNFRDFTEDKHNRVDDYPFGGGAGMLLMPQPLFSCFEALETKYAQKRTRNIYMSPAGQTLTQQKAEELSGFEVVNILCGHYEGVDQRVLDHLIDEEISIGDYVLTGGELPAMVLMDCVMRYVPGVLSNDESVSEESFSEGLLEYPQYTRPSSFRGMDVPEVLLSGHHKNIAAWNREEALKKTFERRPDLLEKAELTKQDKKLLSKLKNNLDI</sequence>
<dbReference type="SUPFAM" id="SSF75217">
    <property type="entry name" value="alpha/beta knot"/>
    <property type="match status" value="1"/>
</dbReference>
<evidence type="ECO:0000256" key="17">
    <source>
        <dbReference type="RuleBase" id="RU003464"/>
    </source>
</evidence>
<keyword evidence="9 15" id="KW-0808">Transferase</keyword>
<dbReference type="InterPro" id="IPR023148">
    <property type="entry name" value="tRNA_m1G_MeTrfase_C_sf"/>
</dbReference>
<protein>
    <recommendedName>
        <fullName evidence="6 15">tRNA (guanine-N(1)-)-methyltransferase</fullName>
        <ecNumber evidence="5 15">2.1.1.228</ecNumber>
    </recommendedName>
    <alternativeName>
        <fullName evidence="12 15">M1G-methyltransferase</fullName>
    </alternativeName>
    <alternativeName>
        <fullName evidence="13 15">tRNA [GM37] methyltransferase</fullName>
    </alternativeName>
</protein>
<dbReference type="PANTHER" id="PTHR46417:SF1">
    <property type="entry name" value="TRNA (GUANINE-N(1)-)-METHYLTRANSFERASE"/>
    <property type="match status" value="1"/>
</dbReference>
<comment type="function">
    <text evidence="1 15 17">Specifically methylates guanosine-37 in various tRNAs.</text>
</comment>
<dbReference type="EC" id="2.1.1.228" evidence="5 15"/>
<keyword evidence="11 15" id="KW-0819">tRNA processing</keyword>
<feature type="binding site" evidence="15 16">
    <location>
        <position position="103"/>
    </location>
    <ligand>
        <name>S-adenosyl-L-methionine</name>
        <dbReference type="ChEBI" id="CHEBI:59789"/>
    </ligand>
</feature>
<comment type="similarity">
    <text evidence="3 15 17">Belongs to the RNA methyltransferase TrmD family.</text>
</comment>
<evidence type="ECO:0000256" key="8">
    <source>
        <dbReference type="ARBA" id="ARBA00022603"/>
    </source>
</evidence>
<dbReference type="GO" id="GO:0052906">
    <property type="term" value="F:tRNA (guanine(37)-N1)-methyltransferase activity"/>
    <property type="evidence" value="ECO:0007669"/>
    <property type="project" value="UniProtKB-UniRule"/>
</dbReference>
<evidence type="ECO:0000256" key="3">
    <source>
        <dbReference type="ARBA" id="ARBA00007630"/>
    </source>
</evidence>
<evidence type="ECO:0000256" key="7">
    <source>
        <dbReference type="ARBA" id="ARBA00022490"/>
    </source>
</evidence>
<keyword evidence="7 15" id="KW-0963">Cytoplasm</keyword>
<keyword evidence="10 15" id="KW-0949">S-adenosyl-L-methionine</keyword>
<evidence type="ECO:0000259" key="18">
    <source>
        <dbReference type="Pfam" id="PF01746"/>
    </source>
</evidence>
<dbReference type="InterPro" id="IPR029028">
    <property type="entry name" value="Alpha/beta_knot_MTases"/>
</dbReference>
<dbReference type="NCBIfam" id="TIGR00088">
    <property type="entry name" value="trmD"/>
    <property type="match status" value="1"/>
</dbReference>
<dbReference type="CDD" id="cd18080">
    <property type="entry name" value="TrmD-like"/>
    <property type="match status" value="1"/>
</dbReference>
<dbReference type="InterPro" id="IPR016009">
    <property type="entry name" value="tRNA_MeTrfase_TRMD/TRM10"/>
</dbReference>
<organism evidence="19 20">
    <name type="scientific">Christensenella hongkongensis</name>
    <dbReference type="NCBI Taxonomy" id="270498"/>
    <lineage>
        <taxon>Bacteria</taxon>
        <taxon>Bacillati</taxon>
        <taxon>Bacillota</taxon>
        <taxon>Clostridia</taxon>
        <taxon>Christensenellales</taxon>
        <taxon>Christensenellaceae</taxon>
        <taxon>Christensenella</taxon>
    </lineage>
</organism>
<dbReference type="NCBIfam" id="NF000648">
    <property type="entry name" value="PRK00026.1"/>
    <property type="match status" value="1"/>
</dbReference>
<dbReference type="FunFam" id="1.10.1270.20:FF:000001">
    <property type="entry name" value="tRNA (guanine-N(1)-)-methyltransferase"/>
    <property type="match status" value="1"/>
</dbReference>
<evidence type="ECO:0000256" key="15">
    <source>
        <dbReference type="HAMAP-Rule" id="MF_00605"/>
    </source>
</evidence>
<reference evidence="19 20" key="1">
    <citation type="submission" date="2015-04" db="EMBL/GenBank/DDBJ databases">
        <title>Draft genome sequence of bacteremic isolate Catabacter hongkongensis type strain HKU16T.</title>
        <authorList>
            <person name="Lau S.K."/>
            <person name="Teng J.L."/>
            <person name="Huang Y."/>
            <person name="Curreem S.O."/>
            <person name="Tsui S.K."/>
            <person name="Woo P.C."/>
        </authorList>
    </citation>
    <scope>NUCLEOTIDE SEQUENCE [LARGE SCALE GENOMIC DNA]</scope>
    <source>
        <strain evidence="19 20">HKU16</strain>
    </source>
</reference>
<evidence type="ECO:0000256" key="12">
    <source>
        <dbReference type="ARBA" id="ARBA00029736"/>
    </source>
</evidence>
<dbReference type="InterPro" id="IPR002649">
    <property type="entry name" value="tRNA_m1G_MeTrfase_TrmD"/>
</dbReference>
<dbReference type="STRING" id="270498.CHK_2884"/>
<evidence type="ECO:0000256" key="2">
    <source>
        <dbReference type="ARBA" id="ARBA00004496"/>
    </source>
</evidence>
<dbReference type="Pfam" id="PF01746">
    <property type="entry name" value="tRNA_m1G_MT"/>
    <property type="match status" value="1"/>
</dbReference>
<keyword evidence="20" id="KW-1185">Reference proteome</keyword>
<dbReference type="Gene3D" id="1.10.1270.20">
    <property type="entry name" value="tRNA(m1g37)methyltransferase, domain 2"/>
    <property type="match status" value="1"/>
</dbReference>
<evidence type="ECO:0000256" key="1">
    <source>
        <dbReference type="ARBA" id="ARBA00002634"/>
    </source>
</evidence>
<dbReference type="EMBL" id="LAYJ01000131">
    <property type="protein sequence ID" value="KKI49662.1"/>
    <property type="molecule type" value="Genomic_DNA"/>
</dbReference>
<dbReference type="FunFam" id="3.40.1280.10:FF:000001">
    <property type="entry name" value="tRNA (guanine-N(1)-)-methyltransferase"/>
    <property type="match status" value="1"/>
</dbReference>
<keyword evidence="8 15" id="KW-0489">Methyltransferase</keyword>
<dbReference type="Gene3D" id="3.40.1280.10">
    <property type="match status" value="1"/>
</dbReference>
<comment type="caution">
    <text evidence="19">The sequence shown here is derived from an EMBL/GenBank/DDBJ whole genome shotgun (WGS) entry which is preliminary data.</text>
</comment>
<evidence type="ECO:0000313" key="20">
    <source>
        <dbReference type="Proteomes" id="UP000034076"/>
    </source>
</evidence>
<evidence type="ECO:0000256" key="9">
    <source>
        <dbReference type="ARBA" id="ARBA00022679"/>
    </source>
</evidence>
<dbReference type="Proteomes" id="UP000034076">
    <property type="component" value="Unassembled WGS sequence"/>
</dbReference>
<feature type="domain" description="tRNA methyltransferase TRMD/TRM10-type" evidence="18">
    <location>
        <begin position="5"/>
        <end position="216"/>
    </location>
</feature>
<evidence type="ECO:0000256" key="6">
    <source>
        <dbReference type="ARBA" id="ARBA00014679"/>
    </source>
</evidence>